<sequence length="114" mass="12708">MFFLCVCGSVLLVTAPLMLLTVLAVPQNELTHEPDNRKLYGNKCVMASRSRRLAYDIISWLLASSAGNVHWMRVGNGENTPITGRQTSTHCGRITIEADTHKAPFHGKKSFNYM</sequence>
<dbReference type="EMBL" id="CM014093">
    <property type="protein sequence ID" value="TKS84523.1"/>
    <property type="molecule type" value="Genomic_DNA"/>
</dbReference>
<dbReference type="Proteomes" id="UP000298787">
    <property type="component" value="Chromosome 16"/>
</dbReference>
<evidence type="ECO:0000256" key="1">
    <source>
        <dbReference type="SAM" id="SignalP"/>
    </source>
</evidence>
<organism evidence="2 3">
    <name type="scientific">Collichthys lucidus</name>
    <name type="common">Big head croaker</name>
    <name type="synonym">Sciaena lucida</name>
    <dbReference type="NCBI Taxonomy" id="240159"/>
    <lineage>
        <taxon>Eukaryota</taxon>
        <taxon>Metazoa</taxon>
        <taxon>Chordata</taxon>
        <taxon>Craniata</taxon>
        <taxon>Vertebrata</taxon>
        <taxon>Euteleostomi</taxon>
        <taxon>Actinopterygii</taxon>
        <taxon>Neopterygii</taxon>
        <taxon>Teleostei</taxon>
        <taxon>Neoteleostei</taxon>
        <taxon>Acanthomorphata</taxon>
        <taxon>Eupercaria</taxon>
        <taxon>Sciaenidae</taxon>
        <taxon>Collichthys</taxon>
    </lineage>
</organism>
<reference evidence="2 3" key="1">
    <citation type="submission" date="2019-01" db="EMBL/GenBank/DDBJ databases">
        <title>Genome Assembly of Collichthys lucidus.</title>
        <authorList>
            <person name="Cai M."/>
            <person name="Xiao S."/>
        </authorList>
    </citation>
    <scope>NUCLEOTIDE SEQUENCE [LARGE SCALE GENOMIC DNA]</scope>
    <source>
        <strain evidence="2">JT15FE1705JMU</strain>
        <tissue evidence="2">Muscle</tissue>
    </source>
</reference>
<name>A0A4U5V962_COLLU</name>
<evidence type="ECO:0008006" key="4">
    <source>
        <dbReference type="Google" id="ProtNLM"/>
    </source>
</evidence>
<keyword evidence="1" id="KW-0732">Signal</keyword>
<keyword evidence="3" id="KW-1185">Reference proteome</keyword>
<accession>A0A4U5V962</accession>
<dbReference type="AlphaFoldDB" id="A0A4U5V962"/>
<feature type="chain" id="PRO_5020733838" description="Secreted protein" evidence="1">
    <location>
        <begin position="25"/>
        <end position="114"/>
    </location>
</feature>
<evidence type="ECO:0000313" key="3">
    <source>
        <dbReference type="Proteomes" id="UP000298787"/>
    </source>
</evidence>
<protein>
    <recommendedName>
        <fullName evidence="4">Secreted protein</fullName>
    </recommendedName>
</protein>
<feature type="signal peptide" evidence="1">
    <location>
        <begin position="1"/>
        <end position="24"/>
    </location>
</feature>
<evidence type="ECO:0000313" key="2">
    <source>
        <dbReference type="EMBL" id="TKS84523.1"/>
    </source>
</evidence>
<gene>
    <name evidence="2" type="ORF">D9C73_018709</name>
</gene>
<proteinExistence type="predicted"/>